<protein>
    <submittedName>
        <fullName evidence="1">Uncharacterized protein</fullName>
    </submittedName>
</protein>
<gene>
    <name evidence="1" type="ORF">O0S08_09415</name>
</gene>
<reference evidence="1" key="1">
    <citation type="submission" date="2022-11" db="EMBL/GenBank/DDBJ databases">
        <title>Minimal conservation of predation-associated metabolite biosynthetic gene clusters underscores biosynthetic potential of Myxococcota including descriptions for ten novel species: Archangium lansinium sp. nov., Myxococcus landrumus sp. nov., Nannocystis bai.</title>
        <authorList>
            <person name="Ahearne A."/>
            <person name="Stevens C."/>
            <person name="Dowd S."/>
        </authorList>
    </citation>
    <scope>NUCLEOTIDE SEQUENCE</scope>
    <source>
        <strain evidence="1">Fl3</strain>
    </source>
</reference>
<proteinExistence type="predicted"/>
<sequence length="78" mass="8372">MTATRERGLVPAGWMYQGALVNVARAPWLVSRVACGVRGPAKKVMGEDERRKLLVASCLNRSDGPAHALEPHASTACE</sequence>
<organism evidence="1 2">
    <name type="scientific">Nannocystis punicea</name>
    <dbReference type="NCBI Taxonomy" id="2995304"/>
    <lineage>
        <taxon>Bacteria</taxon>
        <taxon>Pseudomonadati</taxon>
        <taxon>Myxococcota</taxon>
        <taxon>Polyangia</taxon>
        <taxon>Nannocystales</taxon>
        <taxon>Nannocystaceae</taxon>
        <taxon>Nannocystis</taxon>
    </lineage>
</organism>
<dbReference type="RefSeq" id="WP_269038706.1">
    <property type="nucleotide sequence ID" value="NZ_CP114040.1"/>
</dbReference>
<evidence type="ECO:0000313" key="2">
    <source>
        <dbReference type="Proteomes" id="UP001164459"/>
    </source>
</evidence>
<evidence type="ECO:0000313" key="1">
    <source>
        <dbReference type="EMBL" id="WAS96366.1"/>
    </source>
</evidence>
<dbReference type="Proteomes" id="UP001164459">
    <property type="component" value="Chromosome"/>
</dbReference>
<accession>A0ABY7HAR7</accession>
<keyword evidence="2" id="KW-1185">Reference proteome</keyword>
<name>A0ABY7HAR7_9BACT</name>
<dbReference type="EMBL" id="CP114040">
    <property type="protein sequence ID" value="WAS96366.1"/>
    <property type="molecule type" value="Genomic_DNA"/>
</dbReference>